<dbReference type="Proteomes" id="UP000254150">
    <property type="component" value="Unassembled WGS sequence"/>
</dbReference>
<gene>
    <name evidence="1" type="ORF">NCTC7807_00231</name>
</gene>
<protein>
    <submittedName>
        <fullName evidence="1">Uncharacterized protein</fullName>
    </submittedName>
</protein>
<dbReference type="EMBL" id="UHID01000001">
    <property type="protein sequence ID" value="SUO93162.1"/>
    <property type="molecule type" value="Genomic_DNA"/>
</dbReference>
<organism evidence="1 2">
    <name type="scientific">Streptomyces griseus</name>
    <dbReference type="NCBI Taxonomy" id="1911"/>
    <lineage>
        <taxon>Bacteria</taxon>
        <taxon>Bacillati</taxon>
        <taxon>Actinomycetota</taxon>
        <taxon>Actinomycetes</taxon>
        <taxon>Kitasatosporales</taxon>
        <taxon>Streptomycetaceae</taxon>
        <taxon>Streptomyces</taxon>
    </lineage>
</organism>
<evidence type="ECO:0000313" key="1">
    <source>
        <dbReference type="EMBL" id="SUO93162.1"/>
    </source>
</evidence>
<name>A0A380MLH0_STRGR</name>
<reference evidence="1 2" key="1">
    <citation type="submission" date="2018-06" db="EMBL/GenBank/DDBJ databases">
        <authorList>
            <consortium name="Pathogen Informatics"/>
            <person name="Doyle S."/>
        </authorList>
    </citation>
    <scope>NUCLEOTIDE SEQUENCE [LARGE SCALE GENOMIC DNA]</scope>
    <source>
        <strain evidence="1 2">NCTC7807</strain>
    </source>
</reference>
<dbReference type="AlphaFoldDB" id="A0A380MLH0"/>
<evidence type="ECO:0000313" key="2">
    <source>
        <dbReference type="Proteomes" id="UP000254150"/>
    </source>
</evidence>
<accession>A0A380MLH0</accession>
<sequence length="38" mass="3978">MAYIVAGDTLGMVAHERKGGAALVPFHQTVVPQTQLLG</sequence>
<proteinExistence type="predicted"/>